<evidence type="ECO:0000313" key="8">
    <source>
        <dbReference type="Proteomes" id="UP001370490"/>
    </source>
</evidence>
<reference evidence="7 8" key="1">
    <citation type="submission" date="2023-12" db="EMBL/GenBank/DDBJ databases">
        <title>A high-quality genome assembly for Dillenia turbinata (Dilleniales).</title>
        <authorList>
            <person name="Chanderbali A."/>
        </authorList>
    </citation>
    <scope>NUCLEOTIDE SEQUENCE [LARGE SCALE GENOMIC DNA]</scope>
    <source>
        <strain evidence="7">LSX21</strain>
        <tissue evidence="7">Leaf</tissue>
    </source>
</reference>
<keyword evidence="1" id="KW-0645">Protease</keyword>
<dbReference type="InterPro" id="IPR021190">
    <property type="entry name" value="Pept_M10A"/>
</dbReference>
<evidence type="ECO:0000256" key="3">
    <source>
        <dbReference type="ARBA" id="ARBA00022801"/>
    </source>
</evidence>
<dbReference type="InterPro" id="IPR036365">
    <property type="entry name" value="PGBD-like_sf"/>
</dbReference>
<dbReference type="GO" id="GO:0031012">
    <property type="term" value="C:extracellular matrix"/>
    <property type="evidence" value="ECO:0007669"/>
    <property type="project" value="InterPro"/>
</dbReference>
<keyword evidence="3" id="KW-0378">Hydrolase</keyword>
<dbReference type="GO" id="GO:0006508">
    <property type="term" value="P:proteolysis"/>
    <property type="evidence" value="ECO:0007669"/>
    <property type="project" value="UniProtKB-KW"/>
</dbReference>
<feature type="binding site" evidence="5">
    <location>
        <position position="179"/>
    </location>
    <ligand>
        <name>Ca(2+)</name>
        <dbReference type="ChEBI" id="CHEBI:29108"/>
        <label>3</label>
    </ligand>
</feature>
<dbReference type="AlphaFoldDB" id="A0AAN8VJ15"/>
<protein>
    <submittedName>
        <fullName evidence="7">Peptidase M10, metallopeptidase</fullName>
    </submittedName>
</protein>
<comment type="caution">
    <text evidence="7">The sequence shown here is derived from an EMBL/GenBank/DDBJ whole genome shotgun (WGS) entry which is preliminary data.</text>
</comment>
<feature type="binding site" evidence="5">
    <location>
        <position position="174"/>
    </location>
    <ligand>
        <name>Zn(2+)</name>
        <dbReference type="ChEBI" id="CHEBI:29105"/>
        <label>1</label>
    </ligand>
</feature>
<feature type="domain" description="Peptidase M10 metallopeptidase" evidence="6">
    <location>
        <begin position="116"/>
        <end position="255"/>
    </location>
</feature>
<evidence type="ECO:0000259" key="6">
    <source>
        <dbReference type="Pfam" id="PF00413"/>
    </source>
</evidence>
<dbReference type="SUPFAM" id="SSF55486">
    <property type="entry name" value="Metalloproteases ('zincins'), catalytic domain"/>
    <property type="match status" value="1"/>
</dbReference>
<organism evidence="7 8">
    <name type="scientific">Dillenia turbinata</name>
    <dbReference type="NCBI Taxonomy" id="194707"/>
    <lineage>
        <taxon>Eukaryota</taxon>
        <taxon>Viridiplantae</taxon>
        <taxon>Streptophyta</taxon>
        <taxon>Embryophyta</taxon>
        <taxon>Tracheophyta</taxon>
        <taxon>Spermatophyta</taxon>
        <taxon>Magnoliopsida</taxon>
        <taxon>eudicotyledons</taxon>
        <taxon>Gunneridae</taxon>
        <taxon>Pentapetalae</taxon>
        <taxon>Dilleniales</taxon>
        <taxon>Dilleniaceae</taxon>
        <taxon>Dillenia</taxon>
    </lineage>
</organism>
<dbReference type="InterPro" id="IPR024079">
    <property type="entry name" value="MetalloPept_cat_dom_sf"/>
</dbReference>
<keyword evidence="2 5" id="KW-0479">Metal-binding</keyword>
<proteinExistence type="predicted"/>
<keyword evidence="5" id="KW-0106">Calcium</keyword>
<evidence type="ECO:0000256" key="1">
    <source>
        <dbReference type="ARBA" id="ARBA00022670"/>
    </source>
</evidence>
<dbReference type="Proteomes" id="UP001370490">
    <property type="component" value="Unassembled WGS sequence"/>
</dbReference>
<dbReference type="SUPFAM" id="SSF47090">
    <property type="entry name" value="PGBD-like"/>
    <property type="match status" value="1"/>
</dbReference>
<dbReference type="InterPro" id="IPR001818">
    <property type="entry name" value="Pept_M10_metallopeptidase"/>
</dbReference>
<dbReference type="GO" id="GO:0030198">
    <property type="term" value="P:extracellular matrix organization"/>
    <property type="evidence" value="ECO:0007669"/>
    <property type="project" value="TreeGrafter"/>
</dbReference>
<evidence type="ECO:0000313" key="7">
    <source>
        <dbReference type="EMBL" id="KAK6928242.1"/>
    </source>
</evidence>
<feature type="binding site" evidence="5">
    <location>
        <position position="162"/>
    </location>
    <ligand>
        <name>Ca(2+)</name>
        <dbReference type="ChEBI" id="CHEBI:29108"/>
        <label>2</label>
    </ligand>
</feature>
<keyword evidence="8" id="KW-1185">Reference proteome</keyword>
<dbReference type="GO" id="GO:0030574">
    <property type="term" value="P:collagen catabolic process"/>
    <property type="evidence" value="ECO:0007669"/>
    <property type="project" value="TreeGrafter"/>
</dbReference>
<keyword evidence="4 5" id="KW-0862">Zinc</keyword>
<dbReference type="EMBL" id="JBAMMX010000014">
    <property type="protein sequence ID" value="KAK6928242.1"/>
    <property type="molecule type" value="Genomic_DNA"/>
</dbReference>
<accession>A0AAN8VJ15</accession>
<dbReference type="PRINTS" id="PR00138">
    <property type="entry name" value="MATRIXIN"/>
</dbReference>
<comment type="cofactor">
    <cofactor evidence="5">
        <name>Ca(2+)</name>
        <dbReference type="ChEBI" id="CHEBI:29108"/>
    </cofactor>
    <text evidence="5">Can bind about 5 Ca(2+) ions per subunit.</text>
</comment>
<feature type="binding site" evidence="5">
    <location>
        <position position="180"/>
    </location>
    <ligand>
        <name>Ca(2+)</name>
        <dbReference type="ChEBI" id="CHEBI:29108"/>
        <label>3</label>
    </ligand>
</feature>
<gene>
    <name evidence="7" type="ORF">RJ641_006833</name>
</gene>
<sequence length="257" mass="29975">MVIFCLHMLKIMLSSIKFLKHLQDFHKGDHVKDTHQLKIYLKNYDYLNYNHTKNHTKTNDVKTYQLNFHLKINGYLDFQTVSTMSSDVIDIINGSTLMYFGQKWAKHSFKFHAISHYSFFPNNPQVSRTNPFFYDPMKRAFWTWCSGIHFTFSDRGDYYNTDLTISFYHGTHGDGSLFDGLGGTLAYTFALTDGCYIMMRTKHQPASRSQTLLTLIRLHCIKYSSIQDAIVYLDIFPGTTKRLNGDDIVGIKTLYKF</sequence>
<dbReference type="Gene3D" id="3.40.390.10">
    <property type="entry name" value="Collagenase (Catalytic Domain)"/>
    <property type="match status" value="1"/>
</dbReference>
<dbReference type="PANTHER" id="PTHR10201:SF213">
    <property type="entry name" value="METALLOENDOPROTEINASE 2-MMP-LIKE"/>
    <property type="match status" value="1"/>
</dbReference>
<evidence type="ECO:0000256" key="5">
    <source>
        <dbReference type="PIRSR" id="PIRSR621190-2"/>
    </source>
</evidence>
<name>A0AAN8VJ15_9MAGN</name>
<dbReference type="GO" id="GO:0004222">
    <property type="term" value="F:metalloendopeptidase activity"/>
    <property type="evidence" value="ECO:0007669"/>
    <property type="project" value="InterPro"/>
</dbReference>
<feature type="binding site" evidence="5">
    <location>
        <position position="172"/>
    </location>
    <ligand>
        <name>Zn(2+)</name>
        <dbReference type="ChEBI" id="CHEBI:29105"/>
        <label>1</label>
    </ligand>
</feature>
<evidence type="ECO:0000256" key="4">
    <source>
        <dbReference type="ARBA" id="ARBA00022833"/>
    </source>
</evidence>
<dbReference type="PANTHER" id="PTHR10201">
    <property type="entry name" value="MATRIX METALLOPROTEINASE"/>
    <property type="match status" value="1"/>
</dbReference>
<feature type="binding site" evidence="5">
    <location>
        <position position="219"/>
    </location>
    <ligand>
        <name>Zn(2+)</name>
        <dbReference type="ChEBI" id="CHEBI:29105"/>
        <label>2</label>
        <note>catalytic</note>
    </ligand>
</feature>
<comment type="cofactor">
    <cofactor evidence="5">
        <name>Zn(2+)</name>
        <dbReference type="ChEBI" id="CHEBI:29105"/>
    </cofactor>
    <text evidence="5">Binds 2 Zn(2+) ions per subunit.</text>
</comment>
<dbReference type="GO" id="GO:0008270">
    <property type="term" value="F:zinc ion binding"/>
    <property type="evidence" value="ECO:0007669"/>
    <property type="project" value="InterPro"/>
</dbReference>
<dbReference type="Pfam" id="PF00413">
    <property type="entry name" value="Peptidase_M10"/>
    <property type="match status" value="1"/>
</dbReference>
<evidence type="ECO:0000256" key="2">
    <source>
        <dbReference type="ARBA" id="ARBA00022723"/>
    </source>
</evidence>